<reference evidence="3 4" key="1">
    <citation type="submission" date="2020-07" db="EMBL/GenBank/DDBJ databases">
        <title>Draft whole-genome sequence of Heliobacterium chlorum DSM 3682, type strain.</title>
        <authorList>
            <person name="Kyndt J.A."/>
            <person name="Meyer T.E."/>
            <person name="Imhoff J.F."/>
        </authorList>
    </citation>
    <scope>NUCLEOTIDE SEQUENCE [LARGE SCALE GENOMIC DNA]</scope>
    <source>
        <strain evidence="3 4">DSM 3682</strain>
    </source>
</reference>
<comment type="caution">
    <text evidence="3">The sequence shown here is derived from an EMBL/GenBank/DDBJ whole genome shotgun (WGS) entry which is preliminary data.</text>
</comment>
<sequence>MSSKATSNKLRNNSLLPLSKIRGITSFITLTFGIVVVFSGIGLLMTPHGPGSSLIFAGMPIVLFKDLHVCLGFGMIGFILSHLILNYKVLISEIKQLFT</sequence>
<evidence type="ECO:0000313" key="4">
    <source>
        <dbReference type="Proteomes" id="UP000617402"/>
    </source>
</evidence>
<keyword evidence="1" id="KW-0472">Membrane</keyword>
<dbReference type="RefSeq" id="WP_188040562.1">
    <property type="nucleotide sequence ID" value="NZ_JACVHF010000010.1"/>
</dbReference>
<dbReference type="InterPro" id="IPR025517">
    <property type="entry name" value="DUF4405"/>
</dbReference>
<protein>
    <submittedName>
        <fullName evidence="3">DUF4405 domain-containing protein</fullName>
    </submittedName>
</protein>
<organism evidence="3 4">
    <name type="scientific">Heliobacterium chlorum</name>
    <dbReference type="NCBI Taxonomy" id="2698"/>
    <lineage>
        <taxon>Bacteria</taxon>
        <taxon>Bacillati</taxon>
        <taxon>Bacillota</taxon>
        <taxon>Clostridia</taxon>
        <taxon>Eubacteriales</taxon>
        <taxon>Heliobacteriaceae</taxon>
        <taxon>Heliobacterium</taxon>
    </lineage>
</organism>
<evidence type="ECO:0000259" key="2">
    <source>
        <dbReference type="Pfam" id="PF14358"/>
    </source>
</evidence>
<gene>
    <name evidence="3" type="ORF">H1S01_11150</name>
</gene>
<accession>A0ABR7T4D3</accession>
<evidence type="ECO:0000256" key="1">
    <source>
        <dbReference type="SAM" id="Phobius"/>
    </source>
</evidence>
<name>A0ABR7T4D3_HELCL</name>
<evidence type="ECO:0000313" key="3">
    <source>
        <dbReference type="EMBL" id="MBC9785067.1"/>
    </source>
</evidence>
<keyword evidence="1" id="KW-0812">Transmembrane</keyword>
<feature type="transmembrane region" description="Helical" evidence="1">
    <location>
        <begin position="66"/>
        <end position="85"/>
    </location>
</feature>
<dbReference type="Proteomes" id="UP000617402">
    <property type="component" value="Unassembled WGS sequence"/>
</dbReference>
<feature type="transmembrane region" description="Helical" evidence="1">
    <location>
        <begin position="21"/>
        <end position="46"/>
    </location>
</feature>
<keyword evidence="4" id="KW-1185">Reference proteome</keyword>
<feature type="domain" description="Flavinylation-associated cytochrome" evidence="2">
    <location>
        <begin position="24"/>
        <end position="87"/>
    </location>
</feature>
<dbReference type="Pfam" id="PF14358">
    <property type="entry name" value="DUF4405"/>
    <property type="match status" value="1"/>
</dbReference>
<proteinExistence type="predicted"/>
<dbReference type="EMBL" id="JACVHF010000010">
    <property type="protein sequence ID" value="MBC9785067.1"/>
    <property type="molecule type" value="Genomic_DNA"/>
</dbReference>
<keyword evidence="1" id="KW-1133">Transmembrane helix</keyword>